<protein>
    <submittedName>
        <fullName evidence="1">YqzE family protein</fullName>
    </submittedName>
</protein>
<dbReference type="EMBL" id="JBHSDV010000003">
    <property type="protein sequence ID" value="MFC4388547.1"/>
    <property type="molecule type" value="Genomic_DNA"/>
</dbReference>
<organism evidence="1 2">
    <name type="scientific">Gracilibacillus marinus</name>
    <dbReference type="NCBI Taxonomy" id="630535"/>
    <lineage>
        <taxon>Bacteria</taxon>
        <taxon>Bacillati</taxon>
        <taxon>Bacillota</taxon>
        <taxon>Bacilli</taxon>
        <taxon>Bacillales</taxon>
        <taxon>Bacillaceae</taxon>
        <taxon>Gracilibacillus</taxon>
    </lineage>
</organism>
<proteinExistence type="predicted"/>
<dbReference type="InterPro" id="IPR025622">
    <property type="entry name" value="YqzE"/>
</dbReference>
<name>A0ABV8VVK5_9BACI</name>
<reference evidence="2" key="1">
    <citation type="journal article" date="2019" name="Int. J. Syst. Evol. Microbiol.">
        <title>The Global Catalogue of Microorganisms (GCM) 10K type strain sequencing project: providing services to taxonomists for standard genome sequencing and annotation.</title>
        <authorList>
            <consortium name="The Broad Institute Genomics Platform"/>
            <consortium name="The Broad Institute Genome Sequencing Center for Infectious Disease"/>
            <person name="Wu L."/>
            <person name="Ma J."/>
        </authorList>
    </citation>
    <scope>NUCLEOTIDE SEQUENCE [LARGE SCALE GENOMIC DNA]</scope>
    <source>
        <strain evidence="2">KACC 14058</strain>
    </source>
</reference>
<dbReference type="Proteomes" id="UP001595880">
    <property type="component" value="Unassembled WGS sequence"/>
</dbReference>
<accession>A0ABV8VVK5</accession>
<dbReference type="Pfam" id="PF14038">
    <property type="entry name" value="YqzE"/>
    <property type="match status" value="1"/>
</dbReference>
<comment type="caution">
    <text evidence="1">The sequence shown here is derived from an EMBL/GenBank/DDBJ whole genome shotgun (WGS) entry which is preliminary data.</text>
</comment>
<dbReference type="RefSeq" id="WP_390199635.1">
    <property type="nucleotide sequence ID" value="NZ_JBHSDV010000003.1"/>
</dbReference>
<sequence>MAKDEYVKYVTQRVVKYMETPKAERKKIKTEKKETRSQSSHWFGVLPFAFRLFLQRRKG</sequence>
<keyword evidence="2" id="KW-1185">Reference proteome</keyword>
<evidence type="ECO:0000313" key="1">
    <source>
        <dbReference type="EMBL" id="MFC4388547.1"/>
    </source>
</evidence>
<evidence type="ECO:0000313" key="2">
    <source>
        <dbReference type="Proteomes" id="UP001595880"/>
    </source>
</evidence>
<gene>
    <name evidence="1" type="ORF">ACFOZ1_12150</name>
</gene>